<organism evidence="1 2">
    <name type="scientific">Cryphonectria parasitica (strain ATCC 38755 / EP155)</name>
    <dbReference type="NCBI Taxonomy" id="660469"/>
    <lineage>
        <taxon>Eukaryota</taxon>
        <taxon>Fungi</taxon>
        <taxon>Dikarya</taxon>
        <taxon>Ascomycota</taxon>
        <taxon>Pezizomycotina</taxon>
        <taxon>Sordariomycetes</taxon>
        <taxon>Sordariomycetidae</taxon>
        <taxon>Diaporthales</taxon>
        <taxon>Cryphonectriaceae</taxon>
        <taxon>Cryphonectria-Endothia species complex</taxon>
        <taxon>Cryphonectria</taxon>
    </lineage>
</organism>
<accession>A0A9P4XZ43</accession>
<dbReference type="RefSeq" id="XP_040774978.1">
    <property type="nucleotide sequence ID" value="XM_040917461.1"/>
</dbReference>
<protein>
    <submittedName>
        <fullName evidence="1">Uncharacterized protein</fullName>
    </submittedName>
</protein>
<proteinExistence type="predicted"/>
<dbReference type="Proteomes" id="UP000803844">
    <property type="component" value="Unassembled WGS sequence"/>
</dbReference>
<dbReference type="OrthoDB" id="3029913at2759"/>
<evidence type="ECO:0000313" key="2">
    <source>
        <dbReference type="Proteomes" id="UP000803844"/>
    </source>
</evidence>
<dbReference type="AlphaFoldDB" id="A0A9P4XZ43"/>
<reference evidence="1" key="1">
    <citation type="journal article" date="2020" name="Phytopathology">
        <title>Genome sequence of the chestnut blight fungus Cryphonectria parasitica EP155: A fundamental resource for an archetypical invasive plant pathogen.</title>
        <authorList>
            <person name="Crouch J.A."/>
            <person name="Dawe A."/>
            <person name="Aerts A."/>
            <person name="Barry K."/>
            <person name="Churchill A.C.L."/>
            <person name="Grimwood J."/>
            <person name="Hillman B."/>
            <person name="Milgroom M.G."/>
            <person name="Pangilinan J."/>
            <person name="Smith M."/>
            <person name="Salamov A."/>
            <person name="Schmutz J."/>
            <person name="Yadav J."/>
            <person name="Grigoriev I.V."/>
            <person name="Nuss D."/>
        </authorList>
    </citation>
    <scope>NUCLEOTIDE SEQUENCE</scope>
    <source>
        <strain evidence="1">EP155</strain>
    </source>
</reference>
<evidence type="ECO:0000313" key="1">
    <source>
        <dbReference type="EMBL" id="KAF3764017.1"/>
    </source>
</evidence>
<sequence length="843" mass="93767">MGVPVRHLAANQARPQLSTGEEQIFSYFRPTLEGGDYIVSTTQTISARDSTAILKQEEQEFTVATPRFRLPDGAVKSVFPPPGYTAAVETLPHIVFSDPYLPWERQATATKQTTTSRVPWMAVLAFTEDELLLPQDQRTGDTSIFKNISSQESWEQDASLSVAIQPSILSKVTSCRTPISSIDGIADTDVDKVNAIFIRSRLFNELFRNSTASAGTQKHPDVSRYAFLSHVRRFDTTGMAESGSSREAYYSIVLSHRVGSLASDGTPVPVHVHLISLDGIESMAWPVPESTRHVAVASLYSWTYMCGREGAFDVKQTMRVLADSLGPLRAPLPDLSTLVDTPERQTIVDRVRDGYVLGRCRVQTGETTATFYRGVLTPNQVQHPISPTWSLHSDSGMDLQILDGKLGMLDITYSASWQLGRNTAIADQAFCRAMTSLRRQIHVMAMNRAKAVLMRAHGTCQTRDDALRAAPAIVQELGKLQSTETDRLPSNGNLDMLDWWMSKPKEPVNLANEDDDVYIYNELNQAANPEWSVVLGWVLDKMYLSSIPSQYLVTDPSHLPAESLRFFHIDANWVDAFLDGALSIGNHLENRFDSVRTAIKRLVNNYLRTPLPSTGRPPPIPTYGFLLRSNLISHFPDLRVEAEYDPLRTDSIVSSILRQASVADGVLLCLLDVSPHGGQPSCSRLTSLKFTQPPHQQSFTVGDRLDEDELWTSYRRIYTTFDGSSDKSDLLCRDEVLKRNAPPNKVEPPIFDWGQDNSVRCLQFPAFSDKLLRNLQKYMPRDEEGTFRADAATSAMVGLQLTKRICELEVTAAATTALFSSSTSSVSAGPRALWIPRKPDSLM</sequence>
<dbReference type="GeneID" id="63834590"/>
<gene>
    <name evidence="1" type="ORF">M406DRAFT_261691</name>
</gene>
<keyword evidence="2" id="KW-1185">Reference proteome</keyword>
<dbReference type="EMBL" id="MU032349">
    <property type="protein sequence ID" value="KAF3764017.1"/>
    <property type="molecule type" value="Genomic_DNA"/>
</dbReference>
<comment type="caution">
    <text evidence="1">The sequence shown here is derived from an EMBL/GenBank/DDBJ whole genome shotgun (WGS) entry which is preliminary data.</text>
</comment>
<name>A0A9P4XZ43_CRYP1</name>